<name>A0A812VYD9_SYMPI</name>
<keyword evidence="7" id="KW-1185">Reference proteome</keyword>
<dbReference type="OrthoDB" id="269872at2759"/>
<evidence type="ECO:0000313" key="7">
    <source>
        <dbReference type="Proteomes" id="UP000649617"/>
    </source>
</evidence>
<keyword evidence="3" id="KW-0808">Transferase</keyword>
<dbReference type="Pfam" id="PF05175">
    <property type="entry name" value="MTS"/>
    <property type="match status" value="1"/>
</dbReference>
<comment type="similarity">
    <text evidence="1">Belongs to the eukaryotic/archaeal PrmC-related family.</text>
</comment>
<dbReference type="PANTHER" id="PTHR45875:SF1">
    <property type="entry name" value="METHYLTRANSFERASE N6AMT1"/>
    <property type="match status" value="1"/>
</dbReference>
<feature type="non-terminal residue" evidence="6">
    <location>
        <position position="552"/>
    </location>
</feature>
<dbReference type="Proteomes" id="UP000649617">
    <property type="component" value="Unassembled WGS sequence"/>
</dbReference>
<protein>
    <submittedName>
        <fullName evidence="6">PrmB protein</fullName>
    </submittedName>
</protein>
<dbReference type="CDD" id="cd02440">
    <property type="entry name" value="AdoMet_MTases"/>
    <property type="match status" value="1"/>
</dbReference>
<dbReference type="GO" id="GO:0035657">
    <property type="term" value="C:eRF1 methyltransferase complex"/>
    <property type="evidence" value="ECO:0007669"/>
    <property type="project" value="TreeGrafter"/>
</dbReference>
<evidence type="ECO:0000313" key="6">
    <source>
        <dbReference type="EMBL" id="CAE7661611.1"/>
    </source>
</evidence>
<evidence type="ECO:0000256" key="2">
    <source>
        <dbReference type="ARBA" id="ARBA00022603"/>
    </source>
</evidence>
<reference evidence="6" key="1">
    <citation type="submission" date="2021-02" db="EMBL/GenBank/DDBJ databases">
        <authorList>
            <person name="Dougan E. K."/>
            <person name="Rhodes N."/>
            <person name="Thang M."/>
            <person name="Chan C."/>
        </authorList>
    </citation>
    <scope>NUCLEOTIDE SEQUENCE</scope>
</reference>
<dbReference type="AlphaFoldDB" id="A0A812VYD9"/>
<evidence type="ECO:0000256" key="3">
    <source>
        <dbReference type="ARBA" id="ARBA00022679"/>
    </source>
</evidence>
<dbReference type="InterPro" id="IPR007848">
    <property type="entry name" value="Small_mtfrase_dom"/>
</dbReference>
<comment type="caution">
    <text evidence="6">The sequence shown here is derived from an EMBL/GenBank/DDBJ whole genome shotgun (WGS) entry which is preliminary data.</text>
</comment>
<evidence type="ECO:0000259" key="5">
    <source>
        <dbReference type="Pfam" id="PF05175"/>
    </source>
</evidence>
<dbReference type="GO" id="GO:0008276">
    <property type="term" value="F:protein methyltransferase activity"/>
    <property type="evidence" value="ECO:0007669"/>
    <property type="project" value="TreeGrafter"/>
</dbReference>
<dbReference type="InterPro" id="IPR029063">
    <property type="entry name" value="SAM-dependent_MTases_sf"/>
</dbReference>
<dbReference type="Gene3D" id="3.40.50.150">
    <property type="entry name" value="Vaccinia Virus protein VP39"/>
    <property type="match status" value="1"/>
</dbReference>
<dbReference type="EMBL" id="CAJNIZ010043497">
    <property type="protein sequence ID" value="CAE7661611.1"/>
    <property type="molecule type" value="Genomic_DNA"/>
</dbReference>
<evidence type="ECO:0000256" key="1">
    <source>
        <dbReference type="ARBA" id="ARBA00006149"/>
    </source>
</evidence>
<proteinExistence type="inferred from homology"/>
<dbReference type="GO" id="GO:0032259">
    <property type="term" value="P:methylation"/>
    <property type="evidence" value="ECO:0007669"/>
    <property type="project" value="UniProtKB-KW"/>
</dbReference>
<dbReference type="PANTHER" id="PTHR45875">
    <property type="entry name" value="METHYLTRANSFERASE N6AMT1"/>
    <property type="match status" value="1"/>
</dbReference>
<dbReference type="SUPFAM" id="SSF53335">
    <property type="entry name" value="S-adenosyl-L-methionine-dependent methyltransferases"/>
    <property type="match status" value="1"/>
</dbReference>
<accession>A0A812VYD9</accession>
<keyword evidence="2" id="KW-0489">Methyltransferase</keyword>
<organism evidence="6 7">
    <name type="scientific">Symbiodinium pilosum</name>
    <name type="common">Dinoflagellate</name>
    <dbReference type="NCBI Taxonomy" id="2952"/>
    <lineage>
        <taxon>Eukaryota</taxon>
        <taxon>Sar</taxon>
        <taxon>Alveolata</taxon>
        <taxon>Dinophyceae</taxon>
        <taxon>Suessiales</taxon>
        <taxon>Symbiodiniaceae</taxon>
        <taxon>Symbiodinium</taxon>
    </lineage>
</organism>
<sequence>VAIRTAIRSLEFGDPADIQAIPQTPCADPVVAGYYRIARALIELEVARKEWEVRMAQAAGFDQPSSPEVGAFASRLLEIALLHIRLFQHAEAYSLLQRAVPAMLATQQFAGSEGATAKQWMQNLCRNTAMSQMLREPGHMSGVEILDDKHMEKLQTLRELLRDCGYCAKEILELTKVQTLEMFADDDICGQVADTLLASGKQSKPGLPELARFFLLSRPLALKQLVELLGMPCTEFLLQLQAVTAIRGPSSVLIEGDKAVELLKNAADDVYCFANIKIWPVEDLLIATDRQTWPSQGFEPVMYLSDDSWGLIYGAPRVDVESVLDLCTGSGVQGLVALQNYAKTATFVDLNPRALDFVRFNVALNGLSHKVSGIYQGNLYEALPPESGPFDAILANPPFLPNPRGIGSQCSAKFGDGGDFGEDVLEAIMRGVEQNLKPSGHLSAVTYAPNTPEMAERIARYLKSPAGLSPAITVFSSKLKPAKEFQPVSSAVEAVRYQEALVEVGVKTMAEAITIVSLGREETQNFVLKERLFQDEEYLRTLWKEHLSRSKS</sequence>
<dbReference type="PROSITE" id="PS00092">
    <property type="entry name" value="N6_MTASE"/>
    <property type="match status" value="1"/>
</dbReference>
<gene>
    <name evidence="6" type="primary">prmB</name>
    <name evidence="6" type="ORF">SPIL2461_LOCUS17967</name>
</gene>
<dbReference type="InterPro" id="IPR002052">
    <property type="entry name" value="DNA_methylase_N6_adenine_CS"/>
</dbReference>
<evidence type="ECO:0000256" key="4">
    <source>
        <dbReference type="ARBA" id="ARBA00022691"/>
    </source>
</evidence>
<dbReference type="GO" id="GO:0008757">
    <property type="term" value="F:S-adenosylmethionine-dependent methyltransferase activity"/>
    <property type="evidence" value="ECO:0007669"/>
    <property type="project" value="TreeGrafter"/>
</dbReference>
<dbReference type="GO" id="GO:0003676">
    <property type="term" value="F:nucleic acid binding"/>
    <property type="evidence" value="ECO:0007669"/>
    <property type="project" value="InterPro"/>
</dbReference>
<feature type="domain" description="Methyltransferase small" evidence="5">
    <location>
        <begin position="321"/>
        <end position="400"/>
    </location>
</feature>
<dbReference type="InterPro" id="IPR052190">
    <property type="entry name" value="Euk-Arch_PrmC-MTase"/>
</dbReference>
<keyword evidence="4" id="KW-0949">S-adenosyl-L-methionine</keyword>